<dbReference type="AlphaFoldDB" id="A0A1V6C7A8"/>
<feature type="transmembrane region" description="Helical" evidence="1">
    <location>
        <begin position="6"/>
        <end position="31"/>
    </location>
</feature>
<dbReference type="InterPro" id="IPR012902">
    <property type="entry name" value="N_methyl_site"/>
</dbReference>
<dbReference type="PROSITE" id="PS00409">
    <property type="entry name" value="PROKAR_NTER_METHYL"/>
    <property type="match status" value="1"/>
</dbReference>
<dbReference type="Proteomes" id="UP000485562">
    <property type="component" value="Unassembled WGS sequence"/>
</dbReference>
<comment type="caution">
    <text evidence="2">The sequence shown here is derived from an EMBL/GenBank/DDBJ whole genome shotgun (WGS) entry which is preliminary data.</text>
</comment>
<name>A0A1V6C7A8_UNCT6</name>
<protein>
    <recommendedName>
        <fullName evidence="3">Prepilin-type N-terminal cleavage/methylation domain-containing protein</fullName>
    </recommendedName>
</protein>
<dbReference type="NCBIfam" id="TIGR02532">
    <property type="entry name" value="IV_pilin_GFxxxE"/>
    <property type="match status" value="1"/>
</dbReference>
<sequence length="154" mass="17449">MTKKGITLIELIVVLVIGAITMAAITSIVVISYNQWGKNKDIVLLHSDFDLACYMIKGILEEASNISVYDNNTRVNASYKTVWEQEFYPDSNNPNILVWKNKKTGETQSVITDLNSIKFYYYDNTFYDTVLVNLSVKKGKTINGSFVVCIRNSK</sequence>
<keyword evidence="1" id="KW-0812">Transmembrane</keyword>
<organism evidence="2">
    <name type="scientific">candidate division TA06 bacterium ADurb.Bin131</name>
    <dbReference type="NCBI Taxonomy" id="1852827"/>
    <lineage>
        <taxon>Bacteria</taxon>
        <taxon>Bacteria division TA06</taxon>
    </lineage>
</organism>
<proteinExistence type="predicted"/>
<accession>A0A1V6C7A8</accession>
<dbReference type="EMBL" id="MWDQ01000112">
    <property type="protein sequence ID" value="OQB72803.1"/>
    <property type="molecule type" value="Genomic_DNA"/>
</dbReference>
<evidence type="ECO:0000313" key="2">
    <source>
        <dbReference type="EMBL" id="OQB72803.1"/>
    </source>
</evidence>
<keyword evidence="1" id="KW-0472">Membrane</keyword>
<reference evidence="2" key="1">
    <citation type="submission" date="2017-02" db="EMBL/GenBank/DDBJ databases">
        <title>Delving into the versatile metabolic prowess of the omnipresent phylum Bacteroidetes.</title>
        <authorList>
            <person name="Nobu M.K."/>
            <person name="Mei R."/>
            <person name="Narihiro T."/>
            <person name="Kuroda K."/>
            <person name="Liu W.-T."/>
        </authorList>
    </citation>
    <scope>NUCLEOTIDE SEQUENCE</scope>
    <source>
        <strain evidence="2">ADurb.Bin131</strain>
    </source>
</reference>
<keyword evidence="1" id="KW-1133">Transmembrane helix</keyword>
<evidence type="ECO:0008006" key="3">
    <source>
        <dbReference type="Google" id="ProtNLM"/>
    </source>
</evidence>
<gene>
    <name evidence="2" type="ORF">BWX89_01211</name>
</gene>
<evidence type="ECO:0000256" key="1">
    <source>
        <dbReference type="SAM" id="Phobius"/>
    </source>
</evidence>
<dbReference type="Pfam" id="PF07963">
    <property type="entry name" value="N_methyl"/>
    <property type="match status" value="1"/>
</dbReference>